<accession>A0A445I3W9</accession>
<dbReference type="Proteomes" id="UP000289340">
    <property type="component" value="Chromosome 11"/>
</dbReference>
<comment type="caution">
    <text evidence="1">The sequence shown here is derived from an EMBL/GenBank/DDBJ whole genome shotgun (WGS) entry which is preliminary data.</text>
</comment>
<protein>
    <submittedName>
        <fullName evidence="1">Uncharacterized protein</fullName>
    </submittedName>
</protein>
<dbReference type="GO" id="GO:0042138">
    <property type="term" value="P:meiotic DNA double-strand break formation"/>
    <property type="evidence" value="ECO:0007669"/>
    <property type="project" value="InterPro"/>
</dbReference>
<organism evidence="1 2">
    <name type="scientific">Glycine soja</name>
    <name type="common">Wild soybean</name>
    <dbReference type="NCBI Taxonomy" id="3848"/>
    <lineage>
        <taxon>Eukaryota</taxon>
        <taxon>Viridiplantae</taxon>
        <taxon>Streptophyta</taxon>
        <taxon>Embryophyta</taxon>
        <taxon>Tracheophyta</taxon>
        <taxon>Spermatophyta</taxon>
        <taxon>Magnoliopsida</taxon>
        <taxon>eudicotyledons</taxon>
        <taxon>Gunneridae</taxon>
        <taxon>Pentapetalae</taxon>
        <taxon>rosids</taxon>
        <taxon>fabids</taxon>
        <taxon>Fabales</taxon>
        <taxon>Fabaceae</taxon>
        <taxon>Papilionoideae</taxon>
        <taxon>50 kb inversion clade</taxon>
        <taxon>NPAAA clade</taxon>
        <taxon>indigoferoid/millettioid clade</taxon>
        <taxon>Phaseoleae</taxon>
        <taxon>Glycine</taxon>
        <taxon>Glycine subgen. Soja</taxon>
    </lineage>
</organism>
<dbReference type="PANTHER" id="PTHR37176:SF1">
    <property type="entry name" value="PROTEIN DOUBLE-STRAND BREAK FORMATION"/>
    <property type="match status" value="1"/>
</dbReference>
<evidence type="ECO:0000313" key="1">
    <source>
        <dbReference type="EMBL" id="RZB80765.1"/>
    </source>
</evidence>
<keyword evidence="2" id="KW-1185">Reference proteome</keyword>
<dbReference type="AlphaFoldDB" id="A0A445I3W9"/>
<dbReference type="EMBL" id="QZWG01000011">
    <property type="protein sequence ID" value="RZB80765.1"/>
    <property type="molecule type" value="Genomic_DNA"/>
</dbReference>
<name>A0A445I3W9_GLYSO</name>
<feature type="non-terminal residue" evidence="1">
    <location>
        <position position="1"/>
    </location>
</feature>
<reference evidence="1 2" key="1">
    <citation type="submission" date="2018-09" db="EMBL/GenBank/DDBJ databases">
        <title>A high-quality reference genome of wild soybean provides a powerful tool to mine soybean genomes.</title>
        <authorList>
            <person name="Xie M."/>
            <person name="Chung C.Y.L."/>
            <person name="Li M.-W."/>
            <person name="Wong F.-L."/>
            <person name="Chan T.-F."/>
            <person name="Lam H.-M."/>
        </authorList>
    </citation>
    <scope>NUCLEOTIDE SEQUENCE [LARGE SCALE GENOMIC DNA]</scope>
    <source>
        <strain evidence="2">cv. W05</strain>
        <tissue evidence="1">Hypocotyl of etiolated seedlings</tissue>
    </source>
</reference>
<gene>
    <name evidence="1" type="ORF">D0Y65_030470</name>
</gene>
<dbReference type="InterPro" id="IPR044969">
    <property type="entry name" value="DFO"/>
</dbReference>
<sequence>FCDSTLRFLESLLVSKDVKSLIEVRSSLTQLLRSEVRYSLHLRKNRPRQASRSRFLRPRFSSRRRSTVQVQTAEYLKRKITERQKPNLIYTEKRCLASTSFRNGIKRQNMRKLREHQTLQQQISSELDGRYPNLRLNDQFNCDFFSVN</sequence>
<dbReference type="PANTHER" id="PTHR37176">
    <property type="entry name" value="F10K1.23"/>
    <property type="match status" value="1"/>
</dbReference>
<evidence type="ECO:0000313" key="2">
    <source>
        <dbReference type="Proteomes" id="UP000289340"/>
    </source>
</evidence>
<proteinExistence type="predicted"/>